<proteinExistence type="predicted"/>
<dbReference type="HOGENOM" id="CLU_1169686_0_0_6"/>
<dbReference type="eggNOG" id="COG1873">
    <property type="taxonomic scope" value="Bacteria"/>
</dbReference>
<dbReference type="InterPro" id="IPR002048">
    <property type="entry name" value="EF_hand_dom"/>
</dbReference>
<gene>
    <name evidence="5" type="ordered locus">Nhal_1605</name>
</gene>
<feature type="chain" id="PRO_5003070296" evidence="2">
    <location>
        <begin position="32"/>
        <end position="237"/>
    </location>
</feature>
<dbReference type="Pfam" id="PF05239">
    <property type="entry name" value="PRC"/>
    <property type="match status" value="1"/>
</dbReference>
<dbReference type="SUPFAM" id="SSF50346">
    <property type="entry name" value="PRC-barrel domain"/>
    <property type="match status" value="1"/>
</dbReference>
<dbReference type="RefSeq" id="WP_013032626.1">
    <property type="nucleotide sequence ID" value="NC_013960.1"/>
</dbReference>
<dbReference type="AlphaFoldDB" id="D5C1V6"/>
<organism evidence="5 6">
    <name type="scientific">Nitrosococcus halophilus (strain Nc4)</name>
    <dbReference type="NCBI Taxonomy" id="472759"/>
    <lineage>
        <taxon>Bacteria</taxon>
        <taxon>Pseudomonadati</taxon>
        <taxon>Pseudomonadota</taxon>
        <taxon>Gammaproteobacteria</taxon>
        <taxon>Chromatiales</taxon>
        <taxon>Chromatiaceae</taxon>
        <taxon>Nitrosococcus</taxon>
    </lineage>
</organism>
<keyword evidence="2" id="KW-0732">Signal</keyword>
<sequence length="237" mass="27147">MNKLILKPLQKHKIFIIVGFFSVMLAGASLSAEQDSPQRQMERDQGVESKRQIKEQKSRPLYKASVLRDREVKNSEGEQLGRIADLVFSKSGKVKYAVLQHGGTLGIGGEMTAVPWNTLQISEKGKYYILNVSKEQLADAPTFSEENWPTHAQWTVNQTYSKTESTSQQFTFMNLDKDQDGYVSKDEAKKYQVLNTKFNQIDQNRDEKIDRSEFSAFETIETEERGGNKERQPNKQQ</sequence>
<feature type="compositionally biased region" description="Basic and acidic residues" evidence="1">
    <location>
        <begin position="204"/>
        <end position="213"/>
    </location>
</feature>
<dbReference type="InterPro" id="IPR011992">
    <property type="entry name" value="EF-hand-dom_pair"/>
</dbReference>
<dbReference type="InterPro" id="IPR027275">
    <property type="entry name" value="PRC-brl_dom"/>
</dbReference>
<feature type="signal peptide" evidence="2">
    <location>
        <begin position="1"/>
        <end position="31"/>
    </location>
</feature>
<dbReference type="InterPro" id="IPR011033">
    <property type="entry name" value="PRC_barrel-like_sf"/>
</dbReference>
<protein>
    <submittedName>
        <fullName evidence="5">PRC-barrel domain protein</fullName>
    </submittedName>
</protein>
<reference evidence="6" key="1">
    <citation type="submission" date="2010-04" db="EMBL/GenBank/DDBJ databases">
        <title>Complete genome sequence of Nitrosococcus halophilus Nc4, a salt-adapted, aerobic obligate ammonia-oxidizing sulfur purple bacterium.</title>
        <authorList>
            <consortium name="US DOE Joint Genome Institute"/>
            <person name="Campbell M.A."/>
            <person name="Malfatti S.A."/>
            <person name="Chain P.S.G."/>
            <person name="Heidelberg J.F."/>
            <person name="Ward B.B."/>
            <person name="Klotz M.G."/>
        </authorList>
    </citation>
    <scope>NUCLEOTIDE SEQUENCE [LARGE SCALE GENOMIC DNA]</scope>
    <source>
        <strain evidence="6">Nc4</strain>
    </source>
</reference>
<feature type="region of interest" description="Disordered" evidence="1">
    <location>
        <begin position="32"/>
        <end position="58"/>
    </location>
</feature>
<dbReference type="Proteomes" id="UP000001844">
    <property type="component" value="Chromosome"/>
</dbReference>
<feature type="compositionally biased region" description="Basic and acidic residues" evidence="1">
    <location>
        <begin position="222"/>
        <end position="237"/>
    </location>
</feature>
<dbReference type="KEGG" id="nhl:Nhal_1605"/>
<dbReference type="SUPFAM" id="SSF47473">
    <property type="entry name" value="EF-hand"/>
    <property type="match status" value="1"/>
</dbReference>
<feature type="compositionally biased region" description="Basic and acidic residues" evidence="1">
    <location>
        <begin position="40"/>
        <end position="58"/>
    </location>
</feature>
<dbReference type="GO" id="GO:0005509">
    <property type="term" value="F:calcium ion binding"/>
    <property type="evidence" value="ECO:0007669"/>
    <property type="project" value="InterPro"/>
</dbReference>
<dbReference type="EMBL" id="CP001798">
    <property type="protein sequence ID" value="ADE14739.1"/>
    <property type="molecule type" value="Genomic_DNA"/>
</dbReference>
<feature type="region of interest" description="Disordered" evidence="1">
    <location>
        <begin position="204"/>
        <end position="237"/>
    </location>
</feature>
<dbReference type="Pfam" id="PF13202">
    <property type="entry name" value="EF-hand_5"/>
    <property type="match status" value="2"/>
</dbReference>
<evidence type="ECO:0000313" key="5">
    <source>
        <dbReference type="EMBL" id="ADE14739.1"/>
    </source>
</evidence>
<feature type="domain" description="EF-hand" evidence="4">
    <location>
        <begin position="171"/>
        <end position="187"/>
    </location>
</feature>
<dbReference type="OrthoDB" id="286778at2"/>
<dbReference type="PANTHER" id="PTHR36505:SF1">
    <property type="entry name" value="BLR1072 PROTEIN"/>
    <property type="match status" value="1"/>
</dbReference>
<dbReference type="Gene3D" id="1.10.238.10">
    <property type="entry name" value="EF-hand"/>
    <property type="match status" value="1"/>
</dbReference>
<evidence type="ECO:0000259" key="3">
    <source>
        <dbReference type="Pfam" id="PF05239"/>
    </source>
</evidence>
<dbReference type="CDD" id="cd00051">
    <property type="entry name" value="EFh"/>
    <property type="match status" value="1"/>
</dbReference>
<feature type="domain" description="PRC-barrel" evidence="3">
    <location>
        <begin position="62"/>
        <end position="137"/>
    </location>
</feature>
<dbReference type="PANTHER" id="PTHR36505">
    <property type="entry name" value="BLR1072 PROTEIN"/>
    <property type="match status" value="1"/>
</dbReference>
<evidence type="ECO:0000259" key="4">
    <source>
        <dbReference type="Pfam" id="PF13202"/>
    </source>
</evidence>
<dbReference type="Gene3D" id="2.30.30.240">
    <property type="entry name" value="PRC-barrel domain"/>
    <property type="match status" value="1"/>
</dbReference>
<name>D5C1V6_NITHN</name>
<evidence type="ECO:0000313" key="6">
    <source>
        <dbReference type="Proteomes" id="UP000001844"/>
    </source>
</evidence>
<accession>D5C1V6</accession>
<evidence type="ECO:0000256" key="1">
    <source>
        <dbReference type="SAM" id="MobiDB-lite"/>
    </source>
</evidence>
<evidence type="ECO:0000256" key="2">
    <source>
        <dbReference type="SAM" id="SignalP"/>
    </source>
</evidence>
<keyword evidence="6" id="KW-1185">Reference proteome</keyword>
<feature type="domain" description="EF-hand" evidence="4">
    <location>
        <begin position="198"/>
        <end position="217"/>
    </location>
</feature>